<reference evidence="2 3" key="1">
    <citation type="submission" date="2023-10" db="EMBL/GenBank/DDBJ databases">
        <title>The complete genome sequence of Methanoculleus receptaculi DSM 18860.</title>
        <authorList>
            <person name="Lai S.-J."/>
            <person name="You Y.-T."/>
            <person name="Chen S.-C."/>
        </authorList>
    </citation>
    <scope>NUCLEOTIDE SEQUENCE [LARGE SCALE GENOMIC DNA]</scope>
    <source>
        <strain evidence="2 3">DSM 18860</strain>
    </source>
</reference>
<evidence type="ECO:0000313" key="2">
    <source>
        <dbReference type="EMBL" id="WOX56883.1"/>
    </source>
</evidence>
<feature type="transmembrane region" description="Helical" evidence="1">
    <location>
        <begin position="178"/>
        <end position="199"/>
    </location>
</feature>
<dbReference type="GeneID" id="85732700"/>
<dbReference type="EMBL" id="CP137642">
    <property type="protein sequence ID" value="WOX56883.1"/>
    <property type="molecule type" value="Genomic_DNA"/>
</dbReference>
<feature type="transmembrane region" description="Helical" evidence="1">
    <location>
        <begin position="22"/>
        <end position="47"/>
    </location>
</feature>
<dbReference type="RefSeq" id="WP_318620330.1">
    <property type="nucleotide sequence ID" value="NZ_CP137642.1"/>
</dbReference>
<keyword evidence="1" id="KW-0472">Membrane</keyword>
<sequence length="213" mass="23424">MDYGKMLSDSFSYTKDAVWGKWVRWILLVISTIIFPLIIGYMVRIYSGAKPAPDVGNWVKTFIDGLKLIIIGIIYSIPVFIVALIFGVPAVMAGDPATAIGTIGIGLLVMIIVAILVSLIYMIGIIRFARKNSMGQAFAFGAILEHIGKIGWGSYILALIILWVVALIYGFIVGVLAIVPIIGWLILLFLYPPWIIFVARYVTLIYESAPEPA</sequence>
<feature type="transmembrane region" description="Helical" evidence="1">
    <location>
        <begin position="68"/>
        <end position="91"/>
    </location>
</feature>
<feature type="transmembrane region" description="Helical" evidence="1">
    <location>
        <begin position="103"/>
        <end position="129"/>
    </location>
</feature>
<gene>
    <name evidence="2" type="ORF">R6Y96_06045</name>
</gene>
<dbReference type="Proteomes" id="UP001305652">
    <property type="component" value="Chromosome"/>
</dbReference>
<evidence type="ECO:0000256" key="1">
    <source>
        <dbReference type="SAM" id="Phobius"/>
    </source>
</evidence>
<feature type="transmembrane region" description="Helical" evidence="1">
    <location>
        <begin position="150"/>
        <end position="172"/>
    </location>
</feature>
<dbReference type="InterPro" id="IPR025098">
    <property type="entry name" value="DUF4013"/>
</dbReference>
<organism evidence="2 3">
    <name type="scientific">Methanoculleus receptaculi</name>
    <dbReference type="NCBI Taxonomy" id="394967"/>
    <lineage>
        <taxon>Archaea</taxon>
        <taxon>Methanobacteriati</taxon>
        <taxon>Methanobacteriota</taxon>
        <taxon>Stenosarchaea group</taxon>
        <taxon>Methanomicrobia</taxon>
        <taxon>Methanomicrobiales</taxon>
        <taxon>Methanomicrobiaceae</taxon>
        <taxon>Methanoculleus</taxon>
    </lineage>
</organism>
<proteinExistence type="predicted"/>
<keyword evidence="1" id="KW-0812">Transmembrane</keyword>
<keyword evidence="3" id="KW-1185">Reference proteome</keyword>
<keyword evidence="1" id="KW-1133">Transmembrane helix</keyword>
<dbReference type="Pfam" id="PF13197">
    <property type="entry name" value="DUF4013"/>
    <property type="match status" value="1"/>
</dbReference>
<dbReference type="AlphaFoldDB" id="A0AAX4FTU8"/>
<dbReference type="KEGG" id="mrc:R6Y96_06045"/>
<evidence type="ECO:0000313" key="3">
    <source>
        <dbReference type="Proteomes" id="UP001305652"/>
    </source>
</evidence>
<name>A0AAX4FTU8_9EURY</name>
<accession>A0AAX4FTU8</accession>
<protein>
    <submittedName>
        <fullName evidence="2">DUF4013 domain-containing protein</fullName>
    </submittedName>
</protein>